<feature type="region of interest" description="Disordered" evidence="1">
    <location>
        <begin position="40"/>
        <end position="61"/>
    </location>
</feature>
<keyword evidence="4" id="KW-1185">Reference proteome</keyword>
<gene>
    <name evidence="3" type="ORF">M0R45_013097</name>
</gene>
<comment type="caution">
    <text evidence="3">The sequence shown here is derived from an EMBL/GenBank/DDBJ whole genome shotgun (WGS) entry which is preliminary data.</text>
</comment>
<name>A0AAW1XI96_RUBAR</name>
<evidence type="ECO:0000259" key="2">
    <source>
        <dbReference type="Pfam" id="PF23220"/>
    </source>
</evidence>
<feature type="compositionally biased region" description="Acidic residues" evidence="1">
    <location>
        <begin position="43"/>
        <end position="58"/>
    </location>
</feature>
<dbReference type="Pfam" id="PF23220">
    <property type="entry name" value="HAT_Syf1_M"/>
    <property type="match status" value="1"/>
</dbReference>
<reference evidence="3 4" key="1">
    <citation type="journal article" date="2023" name="G3 (Bethesda)">
        <title>A chromosome-length genome assembly and annotation of blackberry (Rubus argutus, cv. 'Hillquist').</title>
        <authorList>
            <person name="Bruna T."/>
            <person name="Aryal R."/>
            <person name="Dudchenko O."/>
            <person name="Sargent D.J."/>
            <person name="Mead D."/>
            <person name="Buti M."/>
            <person name="Cavallini A."/>
            <person name="Hytonen T."/>
            <person name="Andres J."/>
            <person name="Pham M."/>
            <person name="Weisz D."/>
            <person name="Mascagni F."/>
            <person name="Usai G."/>
            <person name="Natali L."/>
            <person name="Bassil N."/>
            <person name="Fernandez G.E."/>
            <person name="Lomsadze A."/>
            <person name="Armour M."/>
            <person name="Olukolu B."/>
            <person name="Poorten T."/>
            <person name="Britton C."/>
            <person name="Davik J."/>
            <person name="Ashrafi H."/>
            <person name="Aiden E.L."/>
            <person name="Borodovsky M."/>
            <person name="Worthington M."/>
        </authorList>
    </citation>
    <scope>NUCLEOTIDE SEQUENCE [LARGE SCALE GENOMIC DNA]</scope>
    <source>
        <strain evidence="3">PI 553951</strain>
    </source>
</reference>
<dbReference type="InterPro" id="IPR056350">
    <property type="entry name" value="HAT_Syf1_central"/>
</dbReference>
<evidence type="ECO:0000313" key="4">
    <source>
        <dbReference type="Proteomes" id="UP001457282"/>
    </source>
</evidence>
<proteinExistence type="predicted"/>
<sequence length="96" mass="11235">MARDVFEEAMQRVVTVRDFSVIFDSYAQFLESMLAHKMKVMEDDGDDDEEEEEEEEEDVRTNVNLAQTSLRISYSMGFWLCNDKDVDLRLARLSIS</sequence>
<evidence type="ECO:0000256" key="1">
    <source>
        <dbReference type="SAM" id="MobiDB-lite"/>
    </source>
</evidence>
<organism evidence="3 4">
    <name type="scientific">Rubus argutus</name>
    <name type="common">Southern blackberry</name>
    <dbReference type="NCBI Taxonomy" id="59490"/>
    <lineage>
        <taxon>Eukaryota</taxon>
        <taxon>Viridiplantae</taxon>
        <taxon>Streptophyta</taxon>
        <taxon>Embryophyta</taxon>
        <taxon>Tracheophyta</taxon>
        <taxon>Spermatophyta</taxon>
        <taxon>Magnoliopsida</taxon>
        <taxon>eudicotyledons</taxon>
        <taxon>Gunneridae</taxon>
        <taxon>Pentapetalae</taxon>
        <taxon>rosids</taxon>
        <taxon>fabids</taxon>
        <taxon>Rosales</taxon>
        <taxon>Rosaceae</taxon>
        <taxon>Rosoideae</taxon>
        <taxon>Rosoideae incertae sedis</taxon>
        <taxon>Rubus</taxon>
    </lineage>
</organism>
<feature type="domain" description="Pre-mRNA-splicing factor SYF1 central HAT repeats" evidence="2">
    <location>
        <begin position="2"/>
        <end position="59"/>
    </location>
</feature>
<dbReference type="EMBL" id="JBEDUW010000003">
    <property type="protein sequence ID" value="KAK9936247.1"/>
    <property type="molecule type" value="Genomic_DNA"/>
</dbReference>
<protein>
    <recommendedName>
        <fullName evidence="2">Pre-mRNA-splicing factor SYF1 central HAT repeats domain-containing protein</fullName>
    </recommendedName>
</protein>
<dbReference type="Proteomes" id="UP001457282">
    <property type="component" value="Unassembled WGS sequence"/>
</dbReference>
<evidence type="ECO:0000313" key="3">
    <source>
        <dbReference type="EMBL" id="KAK9936247.1"/>
    </source>
</evidence>
<dbReference type="AlphaFoldDB" id="A0AAW1XI96"/>
<accession>A0AAW1XI96</accession>